<dbReference type="PANTHER" id="PTHR23519:SF1">
    <property type="entry name" value="AUTOPHAGY-RELATED PROTEIN 22"/>
    <property type="match status" value="1"/>
</dbReference>
<accession>A0A212QPK9</accession>
<sequence length="461" mass="49534">MVPASACPFSPSWPKAAFADLEEKYVQSVPPSIGSTVAGPANKGLIAWIVYDWAISPFYSVIVTFVFASYFTQAVAPDDVTGTAVWGWATTAAAVIIAILSPIFGAIADVSGRRKPWLGVFTVICALAAASLWWIKADPAFVVPALLLVMTGNIAGEIGQSFYNAMLPDLAPRNRIGRWSGWGWGMGYLSGIVVLLLILWLFILADPPALGLSKASHENIRIAGPIVCLWLLLFSLPLFLHTPDTPSRGISFADATRQGCHGLTRSLREIWQEKNIVLFLISRLIYNDGLNTLFAFGGIYAAGTFGMKTSEIILFGVALNLAAGIGAFGFAWIDDRIGSKRTILIAVAGLSAAGIAALLVTEKNLFWATALALGIFIGPAQSASRTLMARLSPPEKMTEMFGIYALTGKVTAFIGPFLFGTATWLFSTQRAGMATILVMFLIGGLMLTRVREPPRDIKPRP</sequence>
<evidence type="ECO:0000256" key="2">
    <source>
        <dbReference type="ARBA" id="ARBA00022448"/>
    </source>
</evidence>
<dbReference type="InterPro" id="IPR050495">
    <property type="entry name" value="ATG22/LtaA_families"/>
</dbReference>
<feature type="transmembrane region" description="Helical" evidence="6">
    <location>
        <begin position="342"/>
        <end position="359"/>
    </location>
</feature>
<dbReference type="InterPro" id="IPR020846">
    <property type="entry name" value="MFS_dom"/>
</dbReference>
<feature type="transmembrane region" description="Helical" evidence="6">
    <location>
        <begin position="117"/>
        <end position="135"/>
    </location>
</feature>
<feature type="domain" description="Major facilitator superfamily (MFS) profile" evidence="7">
    <location>
        <begin position="275"/>
        <end position="461"/>
    </location>
</feature>
<evidence type="ECO:0000259" key="7">
    <source>
        <dbReference type="PROSITE" id="PS50850"/>
    </source>
</evidence>
<evidence type="ECO:0000313" key="9">
    <source>
        <dbReference type="Proteomes" id="UP000197065"/>
    </source>
</evidence>
<comment type="subcellular location">
    <subcellularLocation>
        <location evidence="1">Endomembrane system</location>
        <topology evidence="1">Multi-pass membrane protein</topology>
    </subcellularLocation>
</comment>
<feature type="transmembrane region" description="Helical" evidence="6">
    <location>
        <begin position="276"/>
        <end position="300"/>
    </location>
</feature>
<dbReference type="EMBL" id="FYEH01000002">
    <property type="protein sequence ID" value="SNB61386.1"/>
    <property type="molecule type" value="Genomic_DNA"/>
</dbReference>
<dbReference type="Pfam" id="PF11700">
    <property type="entry name" value="ATG22"/>
    <property type="match status" value="1"/>
</dbReference>
<keyword evidence="9" id="KW-1185">Reference proteome</keyword>
<dbReference type="AlphaFoldDB" id="A0A212QPK9"/>
<feature type="transmembrane region" description="Helical" evidence="6">
    <location>
        <begin position="403"/>
        <end position="425"/>
    </location>
</feature>
<evidence type="ECO:0000256" key="3">
    <source>
        <dbReference type="ARBA" id="ARBA00022692"/>
    </source>
</evidence>
<keyword evidence="2" id="KW-0813">Transport</keyword>
<gene>
    <name evidence="8" type="ORF">SAMN07250955_102213</name>
</gene>
<dbReference type="InterPro" id="IPR024671">
    <property type="entry name" value="Atg22-like"/>
</dbReference>
<feature type="transmembrane region" description="Helical" evidence="6">
    <location>
        <begin position="222"/>
        <end position="240"/>
    </location>
</feature>
<protein>
    <submittedName>
        <fullName evidence="8">MFS transporter, UMF1 family</fullName>
    </submittedName>
</protein>
<dbReference type="OrthoDB" id="9768783at2"/>
<dbReference type="GO" id="GO:0012505">
    <property type="term" value="C:endomembrane system"/>
    <property type="evidence" value="ECO:0007669"/>
    <property type="project" value="UniProtKB-SubCell"/>
</dbReference>
<organism evidence="8 9">
    <name type="scientific">Arboricoccus pini</name>
    <dbReference type="NCBI Taxonomy" id="1963835"/>
    <lineage>
        <taxon>Bacteria</taxon>
        <taxon>Pseudomonadati</taxon>
        <taxon>Pseudomonadota</taxon>
        <taxon>Alphaproteobacteria</taxon>
        <taxon>Geminicoccales</taxon>
        <taxon>Geminicoccaceae</taxon>
        <taxon>Arboricoccus</taxon>
    </lineage>
</organism>
<dbReference type="SUPFAM" id="SSF103473">
    <property type="entry name" value="MFS general substrate transporter"/>
    <property type="match status" value="1"/>
</dbReference>
<name>A0A212QPK9_9PROT</name>
<dbReference type="GO" id="GO:0022857">
    <property type="term" value="F:transmembrane transporter activity"/>
    <property type="evidence" value="ECO:0007669"/>
    <property type="project" value="InterPro"/>
</dbReference>
<feature type="transmembrane region" description="Helical" evidence="6">
    <location>
        <begin position="83"/>
        <end position="105"/>
    </location>
</feature>
<reference evidence="8 9" key="1">
    <citation type="submission" date="2017-06" db="EMBL/GenBank/DDBJ databases">
        <authorList>
            <person name="Kim H.J."/>
            <person name="Triplett B.A."/>
        </authorList>
    </citation>
    <scope>NUCLEOTIDE SEQUENCE [LARGE SCALE GENOMIC DNA]</scope>
    <source>
        <strain evidence="8 9">B29T1</strain>
    </source>
</reference>
<dbReference type="Gene3D" id="1.20.1250.20">
    <property type="entry name" value="MFS general substrate transporter like domains"/>
    <property type="match status" value="2"/>
</dbReference>
<evidence type="ECO:0000256" key="1">
    <source>
        <dbReference type="ARBA" id="ARBA00004127"/>
    </source>
</evidence>
<keyword evidence="4 6" id="KW-1133">Transmembrane helix</keyword>
<keyword evidence="3 6" id="KW-0812">Transmembrane</keyword>
<evidence type="ECO:0000256" key="6">
    <source>
        <dbReference type="SAM" id="Phobius"/>
    </source>
</evidence>
<dbReference type="PANTHER" id="PTHR23519">
    <property type="entry name" value="AUTOPHAGY-RELATED PROTEIN 22"/>
    <property type="match status" value="1"/>
</dbReference>
<feature type="transmembrane region" description="Helical" evidence="6">
    <location>
        <begin position="141"/>
        <end position="163"/>
    </location>
</feature>
<evidence type="ECO:0000313" key="8">
    <source>
        <dbReference type="EMBL" id="SNB61386.1"/>
    </source>
</evidence>
<feature type="transmembrane region" description="Helical" evidence="6">
    <location>
        <begin position="184"/>
        <end position="202"/>
    </location>
</feature>
<evidence type="ECO:0000256" key="5">
    <source>
        <dbReference type="ARBA" id="ARBA00023136"/>
    </source>
</evidence>
<dbReference type="PROSITE" id="PS50850">
    <property type="entry name" value="MFS"/>
    <property type="match status" value="1"/>
</dbReference>
<feature type="transmembrane region" description="Helical" evidence="6">
    <location>
        <begin position="45"/>
        <end position="71"/>
    </location>
</feature>
<feature type="transmembrane region" description="Helical" evidence="6">
    <location>
        <begin position="312"/>
        <end position="333"/>
    </location>
</feature>
<keyword evidence="5 6" id="KW-0472">Membrane</keyword>
<proteinExistence type="predicted"/>
<feature type="transmembrane region" description="Helical" evidence="6">
    <location>
        <begin position="365"/>
        <end position="383"/>
    </location>
</feature>
<feature type="transmembrane region" description="Helical" evidence="6">
    <location>
        <begin position="431"/>
        <end position="450"/>
    </location>
</feature>
<dbReference type="InterPro" id="IPR036259">
    <property type="entry name" value="MFS_trans_sf"/>
</dbReference>
<dbReference type="Proteomes" id="UP000197065">
    <property type="component" value="Unassembled WGS sequence"/>
</dbReference>
<evidence type="ECO:0000256" key="4">
    <source>
        <dbReference type="ARBA" id="ARBA00022989"/>
    </source>
</evidence>